<evidence type="ECO:0000313" key="7">
    <source>
        <dbReference type="EMBL" id="ABK17486.1"/>
    </source>
</evidence>
<dbReference type="Pfam" id="PF13183">
    <property type="entry name" value="Fer4_8"/>
    <property type="match status" value="1"/>
</dbReference>
<dbReference type="PANTHER" id="PTHR43255">
    <property type="entry name" value="IRON-SULFUR-BINDING OXIDOREDUCTASE FADF-RELATED-RELATED"/>
    <property type="match status" value="1"/>
</dbReference>
<evidence type="ECO:0000256" key="4">
    <source>
        <dbReference type="ARBA" id="ARBA00023004"/>
    </source>
</evidence>
<evidence type="ECO:0000259" key="6">
    <source>
        <dbReference type="PROSITE" id="PS51379"/>
    </source>
</evidence>
<keyword evidence="1" id="KW-0004">4Fe-4S</keyword>
<dbReference type="GO" id="GO:0016491">
    <property type="term" value="F:oxidoreductase activity"/>
    <property type="evidence" value="ECO:0007669"/>
    <property type="project" value="UniProtKB-KW"/>
</dbReference>
<organism evidence="7 8">
    <name type="scientific">Syntrophobacter fumaroxidans (strain DSM 10017 / MPOB)</name>
    <dbReference type="NCBI Taxonomy" id="335543"/>
    <lineage>
        <taxon>Bacteria</taxon>
        <taxon>Pseudomonadati</taxon>
        <taxon>Thermodesulfobacteriota</taxon>
        <taxon>Syntrophobacteria</taxon>
        <taxon>Syntrophobacterales</taxon>
        <taxon>Syntrophobacteraceae</taxon>
        <taxon>Syntrophobacter</taxon>
    </lineage>
</organism>
<sequence length="372" mass="41342">MKITKEQIDYCMECGVCTGSCPISRVIPSFSPRQMIKRALMDRDETVVQSRELWACLTCARCSTRCPVQIDFPEFARGLRERARGEGNLPQLSHHGTLQAISALQTRKVKQNRTEWAEAAGKFAAQGDTFLFVGCAPFFDAAVKYGDTSLDPARSVLRLLNRMGIEPVISNDERCCGHDALWSGDEDTFLKLMGMNLEVIKGSGAKRVLFSCPEGYATFKYQAPKYFGDLPFEVLHATEFFAKEIPGSGLQFKPVENGDGVVTYQDPCRLGRKAGIYEPPRDLVKLVPGVKLEEMGLNRENAACCGTSAWMECSNCSKTLQIERLQEALETGAKTLITACPKCRIHLTCAQSNTDIKMDIADLYTFVLNRVE</sequence>
<keyword evidence="5" id="KW-0411">Iron-sulfur</keyword>
<dbReference type="InterPro" id="IPR017896">
    <property type="entry name" value="4Fe4S_Fe-S-bd"/>
</dbReference>
<dbReference type="Proteomes" id="UP000001784">
    <property type="component" value="Chromosome"/>
</dbReference>
<dbReference type="Pfam" id="PF02754">
    <property type="entry name" value="CCG"/>
    <property type="match status" value="2"/>
</dbReference>
<dbReference type="RefSeq" id="WP_011698656.1">
    <property type="nucleotide sequence ID" value="NC_008554.1"/>
</dbReference>
<dbReference type="Gene3D" id="1.10.1060.10">
    <property type="entry name" value="Alpha-helical ferredoxin"/>
    <property type="match status" value="1"/>
</dbReference>
<dbReference type="SUPFAM" id="SSF46548">
    <property type="entry name" value="alpha-helical ferredoxin"/>
    <property type="match status" value="1"/>
</dbReference>
<dbReference type="PROSITE" id="PS51379">
    <property type="entry name" value="4FE4S_FER_2"/>
    <property type="match status" value="1"/>
</dbReference>
<protein>
    <recommendedName>
        <fullName evidence="6">4Fe-4S ferredoxin-type domain-containing protein</fullName>
    </recommendedName>
</protein>
<dbReference type="KEGG" id="sfu:Sfum_1801"/>
<dbReference type="InParanoid" id="A0LJ84"/>
<dbReference type="PROSITE" id="PS00198">
    <property type="entry name" value="4FE4S_FER_1"/>
    <property type="match status" value="1"/>
</dbReference>
<keyword evidence="2" id="KW-0479">Metal-binding</keyword>
<feature type="domain" description="4Fe-4S ferredoxin-type" evidence="6">
    <location>
        <begin position="1"/>
        <end position="33"/>
    </location>
</feature>
<dbReference type="AlphaFoldDB" id="A0LJ84"/>
<accession>A0LJ84</accession>
<keyword evidence="8" id="KW-1185">Reference proteome</keyword>
<dbReference type="GO" id="GO:0051539">
    <property type="term" value="F:4 iron, 4 sulfur cluster binding"/>
    <property type="evidence" value="ECO:0007669"/>
    <property type="project" value="UniProtKB-KW"/>
</dbReference>
<reference evidence="7 8" key="1">
    <citation type="submission" date="2006-10" db="EMBL/GenBank/DDBJ databases">
        <title>Complete sequence of Syntrophobacter fumaroxidans MPOB.</title>
        <authorList>
            <consortium name="US DOE Joint Genome Institute"/>
            <person name="Copeland A."/>
            <person name="Lucas S."/>
            <person name="Lapidus A."/>
            <person name="Barry K."/>
            <person name="Detter J.C."/>
            <person name="Glavina del Rio T."/>
            <person name="Hammon N."/>
            <person name="Israni S."/>
            <person name="Pitluck S."/>
            <person name="Goltsman E.G."/>
            <person name="Martinez M."/>
            <person name="Schmutz J."/>
            <person name="Larimer F."/>
            <person name="Land M."/>
            <person name="Hauser L."/>
            <person name="Kyrpides N."/>
            <person name="Kim E."/>
            <person name="Boone D.R."/>
            <person name="Brockman F."/>
            <person name="Culley D."/>
            <person name="Ferry J."/>
            <person name="Gunsalus R."/>
            <person name="McInerney M.J."/>
            <person name="Morrison M."/>
            <person name="Plugge C."/>
            <person name="Rohlin L."/>
            <person name="Scholten J."/>
            <person name="Sieber J."/>
            <person name="Stams A.J.M."/>
            <person name="Worm P."/>
            <person name="Henstra A.M."/>
            <person name="Richardson P."/>
        </authorList>
    </citation>
    <scope>NUCLEOTIDE SEQUENCE [LARGE SCALE GENOMIC DNA]</scope>
    <source>
        <strain evidence="8">DSM 10017 / MPOB</strain>
    </source>
</reference>
<evidence type="ECO:0000256" key="5">
    <source>
        <dbReference type="ARBA" id="ARBA00023014"/>
    </source>
</evidence>
<evidence type="ECO:0000256" key="3">
    <source>
        <dbReference type="ARBA" id="ARBA00023002"/>
    </source>
</evidence>
<dbReference type="GO" id="GO:0005886">
    <property type="term" value="C:plasma membrane"/>
    <property type="evidence" value="ECO:0007669"/>
    <property type="project" value="TreeGrafter"/>
</dbReference>
<evidence type="ECO:0000256" key="2">
    <source>
        <dbReference type="ARBA" id="ARBA00022723"/>
    </source>
</evidence>
<dbReference type="HOGENOM" id="CLU_023081_2_2_7"/>
<dbReference type="InterPro" id="IPR017900">
    <property type="entry name" value="4Fe4S_Fe_S_CS"/>
</dbReference>
<keyword evidence="3" id="KW-0560">Oxidoreductase</keyword>
<dbReference type="InterPro" id="IPR009051">
    <property type="entry name" value="Helical_ferredxn"/>
</dbReference>
<dbReference type="PANTHER" id="PTHR43255:SF1">
    <property type="entry name" value="IRON-SULFUR-BINDING OXIDOREDUCTASE FADF-RELATED"/>
    <property type="match status" value="1"/>
</dbReference>
<name>A0LJ84_SYNFM</name>
<gene>
    <name evidence="7" type="ordered locus">Sfum_1801</name>
</gene>
<dbReference type="GO" id="GO:0046872">
    <property type="term" value="F:metal ion binding"/>
    <property type="evidence" value="ECO:0007669"/>
    <property type="project" value="UniProtKB-KW"/>
</dbReference>
<dbReference type="OrthoDB" id="5411305at2"/>
<evidence type="ECO:0000256" key="1">
    <source>
        <dbReference type="ARBA" id="ARBA00022485"/>
    </source>
</evidence>
<keyword evidence="4" id="KW-0408">Iron</keyword>
<dbReference type="InterPro" id="IPR051460">
    <property type="entry name" value="HdrC_iron-sulfur_subunit"/>
</dbReference>
<proteinExistence type="predicted"/>
<dbReference type="EMBL" id="CP000478">
    <property type="protein sequence ID" value="ABK17486.1"/>
    <property type="molecule type" value="Genomic_DNA"/>
</dbReference>
<dbReference type="STRING" id="335543.Sfum_1801"/>
<evidence type="ECO:0000313" key="8">
    <source>
        <dbReference type="Proteomes" id="UP000001784"/>
    </source>
</evidence>
<dbReference type="InterPro" id="IPR004017">
    <property type="entry name" value="Cys_rich_dom"/>
</dbReference>
<dbReference type="eggNOG" id="COG0247">
    <property type="taxonomic scope" value="Bacteria"/>
</dbReference>